<feature type="compositionally biased region" description="Polar residues" evidence="5">
    <location>
        <begin position="97"/>
        <end position="110"/>
    </location>
</feature>
<feature type="compositionally biased region" description="Polar residues" evidence="5">
    <location>
        <begin position="746"/>
        <end position="758"/>
    </location>
</feature>
<dbReference type="Gene3D" id="2.10.110.10">
    <property type="entry name" value="Cysteine Rich Protein"/>
    <property type="match status" value="1"/>
</dbReference>
<evidence type="ECO:0000259" key="6">
    <source>
        <dbReference type="PROSITE" id="PS50023"/>
    </source>
</evidence>
<feature type="compositionally biased region" description="Low complexity" evidence="5">
    <location>
        <begin position="666"/>
        <end position="682"/>
    </location>
</feature>
<feature type="region of interest" description="Disordered" evidence="5">
    <location>
        <begin position="892"/>
        <end position="912"/>
    </location>
</feature>
<dbReference type="PANTHER" id="PTHR15468">
    <property type="entry name" value="ZNF185"/>
    <property type="match status" value="1"/>
</dbReference>
<feature type="compositionally biased region" description="Basic and acidic residues" evidence="5">
    <location>
        <begin position="770"/>
        <end position="784"/>
    </location>
</feature>
<dbReference type="AlphaFoldDB" id="A0A8C5BA01"/>
<feature type="compositionally biased region" description="Pro residues" evidence="5">
    <location>
        <begin position="210"/>
        <end position="226"/>
    </location>
</feature>
<evidence type="ECO:0000313" key="7">
    <source>
        <dbReference type="Ensembl" id="ENSGMOP00000043312.1"/>
    </source>
</evidence>
<dbReference type="PROSITE" id="PS50023">
    <property type="entry name" value="LIM_DOMAIN_2"/>
    <property type="match status" value="1"/>
</dbReference>
<evidence type="ECO:0000256" key="1">
    <source>
        <dbReference type="ARBA" id="ARBA00022723"/>
    </source>
</evidence>
<dbReference type="GO" id="GO:0046872">
    <property type="term" value="F:metal ion binding"/>
    <property type="evidence" value="ECO:0007669"/>
    <property type="project" value="UniProtKB-KW"/>
</dbReference>
<evidence type="ECO:0000256" key="5">
    <source>
        <dbReference type="SAM" id="MobiDB-lite"/>
    </source>
</evidence>
<dbReference type="InterPro" id="IPR052621">
    <property type="entry name" value="Cell_Prolif/Cornif_Regul"/>
</dbReference>
<keyword evidence="8" id="KW-1185">Reference proteome</keyword>
<feature type="region of interest" description="Disordered" evidence="5">
    <location>
        <begin position="663"/>
        <end position="787"/>
    </location>
</feature>
<feature type="region of interest" description="Disordered" evidence="5">
    <location>
        <begin position="1"/>
        <end position="331"/>
    </location>
</feature>
<feature type="region of interest" description="Disordered" evidence="5">
    <location>
        <begin position="362"/>
        <end position="386"/>
    </location>
</feature>
<feature type="domain" description="LIM zinc-binding" evidence="6">
    <location>
        <begin position="927"/>
        <end position="989"/>
    </location>
</feature>
<dbReference type="InterPro" id="IPR001781">
    <property type="entry name" value="Znf_LIM"/>
</dbReference>
<sequence length="989" mass="105505">MSKEGDRASVFRTTKVRTKLKGDNSWMQRGGQAETGEDEKPWLAEVRARRLDSEQESSPPASPAPATAPVDKPTSEKTPTSGYLIRGVFTKMENKPAPSSKTNGFRTSPSVVRPAPLAPKSSPPAPIEGQLSVEEHEKRTEAASNVLKKSSVRQRSYVHSAAKQFEHTEKEPDTSVNSSLSFVAKRVEITDDDEAEAPAATEPQTIPSITPTPPSPAAPTPAPLPVSTPALTPLPVTTPAPLPASTPAPTPLPVTTPAPLPASTPAPTPLPVTTPAPLPASTPAPTPASLPASDPTPLLASAPAPPPPRRSSPLPYRVPPKLPARPTPQALVKTSVETVAADEEVKAPEPVVVAPEPVAPEPVAPEPVAPEPVAPEPVAPEPVAPEPVEEATSWVVLPQKDAPVVVPSATVEDDDPFKDMKPGCTKVDTPLPTLILEPQGGPSAWERELYEIKDSGPLRSVPGPVAQTLVQEESTVCEPLSPNKTSSGGHTLTELSDTLIFFDKRSTSLLDSPIEAVVPEPTSPVSKSLPVDESSLVSTSPVTSPVSKECVVEKPVPEISHCIVMTDDLLAFTEGPEESVKLVPSSPGHWSQDLLGGTESLSGPVGNSLDLLAQDVIPINTEEHSLSTDVKQKTQQWEQKFTDTQSPTETFSTTTTDIRTETYPASWGSQGTTTTVSTSSSTDPFDPYPIGTTSPNSSSDPMPPLSAHSIKSSVTLVSNTSPEEELNSGFSESTHALEPLADDVTPSDTDTKSLSSRRSWARTWETDTSTDERQEDVPASRGEDQQTLVTFERKSLENDSPWDRWTSPSVVTVPIEEEEQEEGSPGGTETHTVTTVTTLRETYSEPEPAMDRFQTYSRSVTTEESQQEETPEPKKPFVYVKEYVNATETSLHNALDDAGSGSDIETSSSAGYSYSSPTSYARAASSSTCNYCGDLVGNEAKITIEHLNINCHPNCFKCGVCSRPMGDLIYSMFLHAGVVHCESCYSTMD</sequence>
<evidence type="ECO:0000256" key="4">
    <source>
        <dbReference type="PROSITE-ProRule" id="PRU00125"/>
    </source>
</evidence>
<protein>
    <submittedName>
        <fullName evidence="7">Zinc finger protein 185 with LIM domain</fullName>
    </submittedName>
</protein>
<dbReference type="Pfam" id="PF00412">
    <property type="entry name" value="LIM"/>
    <property type="match status" value="1"/>
</dbReference>
<name>A0A8C5BA01_GADMO</name>
<dbReference type="SMART" id="SM00132">
    <property type="entry name" value="LIM"/>
    <property type="match status" value="1"/>
</dbReference>
<feature type="compositionally biased region" description="Low complexity" evidence="5">
    <location>
        <begin position="289"/>
        <end position="302"/>
    </location>
</feature>
<keyword evidence="2 4" id="KW-0862">Zinc</keyword>
<feature type="compositionally biased region" description="Basic and acidic residues" evidence="5">
    <location>
        <begin position="164"/>
        <end position="173"/>
    </location>
</feature>
<feature type="compositionally biased region" description="Polar residues" evidence="5">
    <location>
        <begin position="709"/>
        <end position="721"/>
    </location>
</feature>
<keyword evidence="3 4" id="KW-0440">LIM domain</keyword>
<dbReference type="PANTHER" id="PTHR15468:SF2">
    <property type="entry name" value="ZINC FINGER PROTEIN 185"/>
    <property type="match status" value="1"/>
</dbReference>
<feature type="region of interest" description="Disordered" evidence="5">
    <location>
        <begin position="519"/>
        <end position="542"/>
    </location>
</feature>
<organism evidence="7 8">
    <name type="scientific">Gadus morhua</name>
    <name type="common">Atlantic cod</name>
    <dbReference type="NCBI Taxonomy" id="8049"/>
    <lineage>
        <taxon>Eukaryota</taxon>
        <taxon>Metazoa</taxon>
        <taxon>Chordata</taxon>
        <taxon>Craniata</taxon>
        <taxon>Vertebrata</taxon>
        <taxon>Euteleostomi</taxon>
        <taxon>Actinopterygii</taxon>
        <taxon>Neopterygii</taxon>
        <taxon>Teleostei</taxon>
        <taxon>Neoteleostei</taxon>
        <taxon>Acanthomorphata</taxon>
        <taxon>Zeiogadaria</taxon>
        <taxon>Gadariae</taxon>
        <taxon>Gadiformes</taxon>
        <taxon>Gadoidei</taxon>
        <taxon>Gadidae</taxon>
        <taxon>Gadus</taxon>
    </lineage>
</organism>
<feature type="compositionally biased region" description="Pro residues" evidence="5">
    <location>
        <begin position="362"/>
        <end position="385"/>
    </location>
</feature>
<dbReference type="Ensembl" id="ENSGMOT00000039006.1">
    <property type="protein sequence ID" value="ENSGMOP00000043312.1"/>
    <property type="gene ID" value="ENSGMOG00000028381.1"/>
</dbReference>
<dbReference type="CDD" id="cd08368">
    <property type="entry name" value="LIM"/>
    <property type="match status" value="1"/>
</dbReference>
<dbReference type="PROSITE" id="PS00478">
    <property type="entry name" value="LIM_DOMAIN_1"/>
    <property type="match status" value="1"/>
</dbReference>
<feature type="compositionally biased region" description="Basic and acidic residues" evidence="5">
    <location>
        <begin position="38"/>
        <end position="53"/>
    </location>
</feature>
<accession>A0A8C5BA01</accession>
<gene>
    <name evidence="7" type="primary">znf185</name>
</gene>
<reference evidence="7" key="2">
    <citation type="submission" date="2025-09" db="UniProtKB">
        <authorList>
            <consortium name="Ensembl"/>
        </authorList>
    </citation>
    <scope>IDENTIFICATION</scope>
</reference>
<evidence type="ECO:0000256" key="2">
    <source>
        <dbReference type="ARBA" id="ARBA00022833"/>
    </source>
</evidence>
<keyword evidence="1 4" id="KW-0479">Metal-binding</keyword>
<feature type="region of interest" description="Disordered" evidence="5">
    <location>
        <begin position="842"/>
        <end position="877"/>
    </location>
</feature>
<feature type="compositionally biased region" description="Polar residues" evidence="5">
    <location>
        <begin position="691"/>
        <end position="700"/>
    </location>
</feature>
<evidence type="ECO:0000256" key="3">
    <source>
        <dbReference type="ARBA" id="ARBA00023038"/>
    </source>
</evidence>
<proteinExistence type="predicted"/>
<feature type="compositionally biased region" description="Pro residues" evidence="5">
    <location>
        <begin position="236"/>
        <end position="288"/>
    </location>
</feature>
<reference evidence="7" key="1">
    <citation type="submission" date="2025-08" db="UniProtKB">
        <authorList>
            <consortium name="Ensembl"/>
        </authorList>
    </citation>
    <scope>IDENTIFICATION</scope>
</reference>
<dbReference type="Proteomes" id="UP000694546">
    <property type="component" value="Chromosome 10"/>
</dbReference>
<evidence type="ECO:0000313" key="8">
    <source>
        <dbReference type="Proteomes" id="UP000694546"/>
    </source>
</evidence>
<feature type="compositionally biased region" description="Pro residues" evidence="5">
    <location>
        <begin position="303"/>
        <end position="326"/>
    </location>
</feature>
<feature type="compositionally biased region" description="Low complexity" evidence="5">
    <location>
        <begin position="197"/>
        <end position="207"/>
    </location>
</feature>
<dbReference type="GeneTree" id="ENSGT00530000063872"/>
<dbReference type="OMA" id="WSEDLHT"/>